<name>A0A8S5PCE8_9CAUD</name>
<evidence type="ECO:0000313" key="1">
    <source>
        <dbReference type="EMBL" id="DAE04650.1"/>
    </source>
</evidence>
<organism evidence="1">
    <name type="scientific">Myoviridae sp. ctFYw8</name>
    <dbReference type="NCBI Taxonomy" id="2825069"/>
    <lineage>
        <taxon>Viruses</taxon>
        <taxon>Duplodnaviria</taxon>
        <taxon>Heunggongvirae</taxon>
        <taxon>Uroviricota</taxon>
        <taxon>Caudoviricetes</taxon>
    </lineage>
</organism>
<accession>A0A8S5PCE8</accession>
<protein>
    <submittedName>
        <fullName evidence="1">Uncharacterized protein</fullName>
    </submittedName>
</protein>
<dbReference type="EMBL" id="BK015392">
    <property type="protein sequence ID" value="DAE04650.1"/>
    <property type="molecule type" value="Genomic_DNA"/>
</dbReference>
<proteinExistence type="predicted"/>
<sequence>MARKETKRCRVAVAEPCTFRLFLAVGWTVGWTVGRTFVSRILPLTILFEHQKAAF</sequence>
<reference evidence="1" key="1">
    <citation type="journal article" date="2021" name="Proc. Natl. Acad. Sci. U.S.A.">
        <title>A Catalog of Tens of Thousands of Viruses from Human Metagenomes Reveals Hidden Associations with Chronic Diseases.</title>
        <authorList>
            <person name="Tisza M.J."/>
            <person name="Buck C.B."/>
        </authorList>
    </citation>
    <scope>NUCLEOTIDE SEQUENCE</scope>
    <source>
        <strain evidence="1">CtFYw8</strain>
    </source>
</reference>